<accession>A0AAW0BTX1</accession>
<keyword evidence="3" id="KW-1185">Reference proteome</keyword>
<proteinExistence type="predicted"/>
<dbReference type="Proteomes" id="UP001362999">
    <property type="component" value="Unassembled WGS sequence"/>
</dbReference>
<dbReference type="PROSITE" id="PS50181">
    <property type="entry name" value="FBOX"/>
    <property type="match status" value="1"/>
</dbReference>
<sequence length="590" mass="66752">MGNWVAAKPREHFRRMVTPNAHRIEAAWAADAINTTVREMGMGPGMRREALDLWGDGGYSKFENRARRGKRREKVEGPARKKLAVYGFLLTSASEITVHAEAGIEDLQYIVCVGEVGEKLNGEPHLRRPTGFPDDYRFCEHRVIGVMLREAKREQAAINAHIRVLKKMIRCDHRRRLVSSTGLRNANRRKDIQKRLKTIHALKERRERMDLCVSYDICCRWAENAVARGEGGFELLQQVDAAFHLPQIPSSCLCEILRLLNPSNQATAILVSHRFAHIARAELYRVVEVEGDRAPVFFSALKSRQELGALVHKLTLAGTKYKGDNYDGLQQAFSSFVNLRSLHIHYMRLGFAHVLKNIPGQVEDLLYWPTVCNNAIDFLLSQPHIKSALFDDLNLAANIPSLLPHLTDITAPPEDLAIIVPSRPVKYVDFHYSDADKVRRPIISLKFLSLSSAPILSLELQISQLVAASKDVPELHVLLPAIRRLVIYQDKLWGSAFIAANDFSRSIDTMVAALDQLTTLRHLAIACTYSNAEAQMIRRKFVCNSHLDLEVQVIGTKDSLLYWTDMMFCSEYVTVPLEAAAARYVNNLRY</sequence>
<comment type="caution">
    <text evidence="2">The sequence shown here is derived from an EMBL/GenBank/DDBJ whole genome shotgun (WGS) entry which is preliminary data.</text>
</comment>
<feature type="domain" description="F-box" evidence="1">
    <location>
        <begin position="242"/>
        <end position="287"/>
    </location>
</feature>
<evidence type="ECO:0000313" key="3">
    <source>
        <dbReference type="Proteomes" id="UP001362999"/>
    </source>
</evidence>
<protein>
    <recommendedName>
        <fullName evidence="1">F-box domain-containing protein</fullName>
    </recommendedName>
</protein>
<dbReference type="InterPro" id="IPR001810">
    <property type="entry name" value="F-box_dom"/>
</dbReference>
<reference evidence="2 3" key="1">
    <citation type="journal article" date="2024" name="J Genomics">
        <title>Draft genome sequencing and assembly of Favolaschia claudopus CIRM-BRFM 2984 isolated from oak limbs.</title>
        <authorList>
            <person name="Navarro D."/>
            <person name="Drula E."/>
            <person name="Chaduli D."/>
            <person name="Cazenave R."/>
            <person name="Ahrendt S."/>
            <person name="Wang J."/>
            <person name="Lipzen A."/>
            <person name="Daum C."/>
            <person name="Barry K."/>
            <person name="Grigoriev I.V."/>
            <person name="Favel A."/>
            <person name="Rosso M.N."/>
            <person name="Martin F."/>
        </authorList>
    </citation>
    <scope>NUCLEOTIDE SEQUENCE [LARGE SCALE GENOMIC DNA]</scope>
    <source>
        <strain evidence="2 3">CIRM-BRFM 2984</strain>
    </source>
</reference>
<evidence type="ECO:0000259" key="1">
    <source>
        <dbReference type="PROSITE" id="PS50181"/>
    </source>
</evidence>
<evidence type="ECO:0000313" key="2">
    <source>
        <dbReference type="EMBL" id="KAK7030160.1"/>
    </source>
</evidence>
<dbReference type="AlphaFoldDB" id="A0AAW0BTX1"/>
<dbReference type="EMBL" id="JAWWNJ010000026">
    <property type="protein sequence ID" value="KAK7030160.1"/>
    <property type="molecule type" value="Genomic_DNA"/>
</dbReference>
<gene>
    <name evidence="2" type="ORF">R3P38DRAFT_2775578</name>
</gene>
<name>A0AAW0BTX1_9AGAR</name>
<organism evidence="2 3">
    <name type="scientific">Favolaschia claudopus</name>
    <dbReference type="NCBI Taxonomy" id="2862362"/>
    <lineage>
        <taxon>Eukaryota</taxon>
        <taxon>Fungi</taxon>
        <taxon>Dikarya</taxon>
        <taxon>Basidiomycota</taxon>
        <taxon>Agaricomycotina</taxon>
        <taxon>Agaricomycetes</taxon>
        <taxon>Agaricomycetidae</taxon>
        <taxon>Agaricales</taxon>
        <taxon>Marasmiineae</taxon>
        <taxon>Mycenaceae</taxon>
        <taxon>Favolaschia</taxon>
    </lineage>
</organism>